<name>A0A813P7V3_ADIRI</name>
<feature type="domain" description="IF rod" evidence="4">
    <location>
        <begin position="113"/>
        <end position="467"/>
    </location>
</feature>
<dbReference type="GO" id="GO:0006998">
    <property type="term" value="P:nuclear envelope organization"/>
    <property type="evidence" value="ECO:0007669"/>
    <property type="project" value="TreeGrafter"/>
</dbReference>
<feature type="compositionally biased region" description="Basic and acidic residues" evidence="3">
    <location>
        <begin position="1"/>
        <end position="21"/>
    </location>
</feature>
<feature type="region of interest" description="Disordered" evidence="3">
    <location>
        <begin position="181"/>
        <end position="213"/>
    </location>
</feature>
<dbReference type="Gene3D" id="1.10.287.1490">
    <property type="match status" value="1"/>
</dbReference>
<dbReference type="SUPFAM" id="SSF64593">
    <property type="entry name" value="Intermediate filament protein, coiled coil region"/>
    <property type="match status" value="2"/>
</dbReference>
<keyword evidence="7" id="KW-1185">Reference proteome</keyword>
<evidence type="ECO:0000256" key="1">
    <source>
        <dbReference type="ARBA" id="ARBA00022754"/>
    </source>
</evidence>
<accession>A0A813P7V3</accession>
<dbReference type="EMBL" id="CAJNOJ010000008">
    <property type="protein sequence ID" value="CAF0770939.1"/>
    <property type="molecule type" value="Genomic_DNA"/>
</dbReference>
<dbReference type="GO" id="GO:0005652">
    <property type="term" value="C:nuclear lamina"/>
    <property type="evidence" value="ECO:0007669"/>
    <property type="project" value="TreeGrafter"/>
</dbReference>
<dbReference type="Pfam" id="PF00038">
    <property type="entry name" value="Filament"/>
    <property type="match status" value="1"/>
</dbReference>
<keyword evidence="2" id="KW-0175">Coiled coil</keyword>
<dbReference type="GO" id="GO:0051664">
    <property type="term" value="P:nuclear pore localization"/>
    <property type="evidence" value="ECO:0007669"/>
    <property type="project" value="TreeGrafter"/>
</dbReference>
<feature type="region of interest" description="Disordered" evidence="3">
    <location>
        <begin position="1"/>
        <end position="34"/>
    </location>
</feature>
<evidence type="ECO:0000259" key="4">
    <source>
        <dbReference type="PROSITE" id="PS51842"/>
    </source>
</evidence>
<dbReference type="GO" id="GO:0031507">
    <property type="term" value="P:heterochromatin formation"/>
    <property type="evidence" value="ECO:0007669"/>
    <property type="project" value="TreeGrafter"/>
</dbReference>
<dbReference type="PANTHER" id="PTHR45721:SF12">
    <property type="entry name" value="INTERMEDIATE FILAMENT PROTEIN IFA-1"/>
    <property type="match status" value="1"/>
</dbReference>
<organism evidence="5 7">
    <name type="scientific">Adineta ricciae</name>
    <name type="common">Rotifer</name>
    <dbReference type="NCBI Taxonomy" id="249248"/>
    <lineage>
        <taxon>Eukaryota</taxon>
        <taxon>Metazoa</taxon>
        <taxon>Spiralia</taxon>
        <taxon>Gnathifera</taxon>
        <taxon>Rotifera</taxon>
        <taxon>Eurotatoria</taxon>
        <taxon>Bdelloidea</taxon>
        <taxon>Adinetida</taxon>
        <taxon>Adinetidae</taxon>
        <taxon>Adineta</taxon>
    </lineage>
</organism>
<dbReference type="Proteomes" id="UP000663852">
    <property type="component" value="Unassembled WGS sequence"/>
</dbReference>
<dbReference type="EMBL" id="CAJNOR010000008">
    <property type="protein sequence ID" value="CAF0748857.1"/>
    <property type="molecule type" value="Genomic_DNA"/>
</dbReference>
<protein>
    <recommendedName>
        <fullName evidence="4">IF rod domain-containing protein</fullName>
    </recommendedName>
</protein>
<dbReference type="PROSITE" id="PS51842">
    <property type="entry name" value="IF_ROD_2"/>
    <property type="match status" value="1"/>
</dbReference>
<dbReference type="GO" id="GO:0090435">
    <property type="term" value="P:protein localization to nuclear envelope"/>
    <property type="evidence" value="ECO:0007669"/>
    <property type="project" value="TreeGrafter"/>
</dbReference>
<dbReference type="GO" id="GO:0007097">
    <property type="term" value="P:nuclear migration"/>
    <property type="evidence" value="ECO:0007669"/>
    <property type="project" value="TreeGrafter"/>
</dbReference>
<dbReference type="GO" id="GO:0005882">
    <property type="term" value="C:intermediate filament"/>
    <property type="evidence" value="ECO:0007669"/>
    <property type="project" value="UniProtKB-KW"/>
</dbReference>
<feature type="region of interest" description="Disordered" evidence="3">
    <location>
        <begin position="480"/>
        <end position="499"/>
    </location>
</feature>
<reference evidence="5" key="1">
    <citation type="submission" date="2021-02" db="EMBL/GenBank/DDBJ databases">
        <authorList>
            <person name="Nowell W R."/>
        </authorList>
    </citation>
    <scope>NUCLEOTIDE SEQUENCE</scope>
</reference>
<gene>
    <name evidence="6" type="ORF">EDS130_LOCUS3309</name>
    <name evidence="5" type="ORF">XAT740_LOCUS309</name>
</gene>
<proteinExistence type="predicted"/>
<evidence type="ECO:0000256" key="3">
    <source>
        <dbReference type="SAM" id="MobiDB-lite"/>
    </source>
</evidence>
<comment type="caution">
    <text evidence="5">The sequence shown here is derived from an EMBL/GenBank/DDBJ whole genome shotgun (WGS) entry which is preliminary data.</text>
</comment>
<evidence type="ECO:0000313" key="5">
    <source>
        <dbReference type="EMBL" id="CAF0748857.1"/>
    </source>
</evidence>
<keyword evidence="1" id="KW-0403">Intermediate filament</keyword>
<feature type="region of interest" description="Disordered" evidence="3">
    <location>
        <begin position="359"/>
        <end position="385"/>
    </location>
</feature>
<feature type="compositionally biased region" description="Low complexity" evidence="3">
    <location>
        <begin position="22"/>
        <end position="34"/>
    </location>
</feature>
<dbReference type="PANTHER" id="PTHR45721">
    <property type="entry name" value="LAMIN DM0-RELATED"/>
    <property type="match status" value="1"/>
</dbReference>
<evidence type="ECO:0000256" key="2">
    <source>
        <dbReference type="ARBA" id="ARBA00023054"/>
    </source>
</evidence>
<dbReference type="GO" id="GO:0005200">
    <property type="term" value="F:structural constituent of cytoskeleton"/>
    <property type="evidence" value="ECO:0007669"/>
    <property type="project" value="TreeGrafter"/>
</dbReference>
<dbReference type="AlphaFoldDB" id="A0A813P7V3"/>
<sequence length="563" mass="63592">MYSHYEQRQERTSHEYDRVGDSYDSTASGGTTTSTYRTAITPRVINISQRPRQSAFGGSGGGVMTRVYQSIQSGGSGSFGPGLASLANFPGVPMRGSGTSTALVGFNATRQREKRDLEQLNDKFAQYVEKVRFLEAQNKKLGLELDELRKRSGQGSSRIKEMYDIEIDEANRLIAATKKDAADANGKTQQAEQELKRQKARYNDVSGAREADRKEVDALQRQIAENEAQINLFRRRMADLEDEARRYKGEGQRLGAEISRLQNEIQNQRFLKSSCEVEKLALEDELTSLKHTHETVLADLRSKSVSNDLDPSQFFRNELAQAIREIRNDYENVVENQRNDMQNRYSLLYNELVIRQQRPDGNIQNEQQRRQEERLRSEISQTQTQHGYLRAENENMKNRIGELQRKLNLAREEASAAQAKRDRDLEETRRRLERANNDFNEVSNLKTSLEKEISTYRELLESQNGLRGYVDRIVQSAEQQALDRPSSARPITGGSTSITRTHINTIGSNYSSGSAGSFGGINSLASQSLRPSSAGYQTISSGIRTTLRDSAFSDAHTRNSGDF</sequence>
<dbReference type="InterPro" id="IPR039008">
    <property type="entry name" value="IF_rod_dom"/>
</dbReference>
<dbReference type="Proteomes" id="UP000663828">
    <property type="component" value="Unassembled WGS sequence"/>
</dbReference>
<dbReference type="Gene3D" id="1.20.5.170">
    <property type="match status" value="1"/>
</dbReference>
<evidence type="ECO:0000313" key="7">
    <source>
        <dbReference type="Proteomes" id="UP000663828"/>
    </source>
</evidence>
<dbReference type="OrthoDB" id="2441647at2759"/>
<dbReference type="SMART" id="SM01391">
    <property type="entry name" value="Filament"/>
    <property type="match status" value="1"/>
</dbReference>
<evidence type="ECO:0000313" key="6">
    <source>
        <dbReference type="EMBL" id="CAF0770939.1"/>
    </source>
</evidence>
<feature type="compositionally biased region" description="Basic and acidic residues" evidence="3">
    <location>
        <begin position="367"/>
        <end position="377"/>
    </location>
</feature>